<dbReference type="OrthoDB" id="269227at2759"/>
<dbReference type="EMBL" id="CAJVCH010203807">
    <property type="protein sequence ID" value="CAG7730979.1"/>
    <property type="molecule type" value="Genomic_DNA"/>
</dbReference>
<dbReference type="InterPro" id="IPR012132">
    <property type="entry name" value="GMC_OxRdtase"/>
</dbReference>
<dbReference type="PANTHER" id="PTHR11552:SF227">
    <property type="entry name" value="GLUCOSE DEHYDROGENASE [FAD, QUINONE]-LIKE PROTEIN"/>
    <property type="match status" value="1"/>
</dbReference>
<gene>
    <name evidence="2" type="ORF">AFUS01_LOCUS19592</name>
</gene>
<evidence type="ECO:0008006" key="4">
    <source>
        <dbReference type="Google" id="ProtNLM"/>
    </source>
</evidence>
<dbReference type="AlphaFoldDB" id="A0A8J2K439"/>
<keyword evidence="1" id="KW-1133">Transmembrane helix</keyword>
<feature type="transmembrane region" description="Helical" evidence="1">
    <location>
        <begin position="13"/>
        <end position="30"/>
    </location>
</feature>
<organism evidence="2 3">
    <name type="scientific">Allacma fusca</name>
    <dbReference type="NCBI Taxonomy" id="39272"/>
    <lineage>
        <taxon>Eukaryota</taxon>
        <taxon>Metazoa</taxon>
        <taxon>Ecdysozoa</taxon>
        <taxon>Arthropoda</taxon>
        <taxon>Hexapoda</taxon>
        <taxon>Collembola</taxon>
        <taxon>Symphypleona</taxon>
        <taxon>Sminthuridae</taxon>
        <taxon>Allacma</taxon>
    </lineage>
</organism>
<dbReference type="GO" id="GO:0016491">
    <property type="term" value="F:oxidoreductase activity"/>
    <property type="evidence" value="ECO:0007669"/>
    <property type="project" value="TreeGrafter"/>
</dbReference>
<proteinExistence type="predicted"/>
<accession>A0A8J2K439</accession>
<dbReference type="PANTHER" id="PTHR11552">
    <property type="entry name" value="GLUCOSE-METHANOL-CHOLINE GMC OXIDOREDUCTASE"/>
    <property type="match status" value="1"/>
</dbReference>
<dbReference type="GO" id="GO:0050660">
    <property type="term" value="F:flavin adenine dinucleotide binding"/>
    <property type="evidence" value="ECO:0007669"/>
    <property type="project" value="InterPro"/>
</dbReference>
<evidence type="ECO:0000313" key="3">
    <source>
        <dbReference type="Proteomes" id="UP000708208"/>
    </source>
</evidence>
<protein>
    <recommendedName>
        <fullName evidence="4">Glucose-methanol-choline oxidoreductase N-terminal domain-containing protein</fullName>
    </recommendedName>
</protein>
<evidence type="ECO:0000256" key="1">
    <source>
        <dbReference type="SAM" id="Phobius"/>
    </source>
</evidence>
<evidence type="ECO:0000313" key="2">
    <source>
        <dbReference type="EMBL" id="CAG7730979.1"/>
    </source>
</evidence>
<keyword evidence="1" id="KW-0812">Transmembrane</keyword>
<reference evidence="2" key="1">
    <citation type="submission" date="2021-06" db="EMBL/GenBank/DDBJ databases">
        <authorList>
            <person name="Hodson N. C."/>
            <person name="Mongue J. A."/>
            <person name="Jaron S. K."/>
        </authorList>
    </citation>
    <scope>NUCLEOTIDE SEQUENCE</scope>
</reference>
<name>A0A8J2K439_9HEXA</name>
<feature type="non-terminal residue" evidence="2">
    <location>
        <position position="1"/>
    </location>
</feature>
<keyword evidence="1" id="KW-0472">Membrane</keyword>
<keyword evidence="3" id="KW-1185">Reference proteome</keyword>
<sequence>MVLRETMGRITKSAVNFLGHFMIMSMYLGLREDSMHHPQAWAEYDFIVVGGGSGGAVVASRLSEALGFSVLLLEAGGDETLTTQIPWFHTLLPGSDLDWKFETVPQDGL</sequence>
<dbReference type="Pfam" id="PF13450">
    <property type="entry name" value="NAD_binding_8"/>
    <property type="match status" value="1"/>
</dbReference>
<dbReference type="Proteomes" id="UP000708208">
    <property type="component" value="Unassembled WGS sequence"/>
</dbReference>
<comment type="caution">
    <text evidence="2">The sequence shown here is derived from an EMBL/GenBank/DDBJ whole genome shotgun (WGS) entry which is preliminary data.</text>
</comment>